<dbReference type="EMBL" id="JAHUTI010081775">
    <property type="protein sequence ID" value="MED6258964.1"/>
    <property type="molecule type" value="Genomic_DNA"/>
</dbReference>
<keyword evidence="1" id="KW-1133">Transmembrane helix</keyword>
<evidence type="ECO:0000313" key="2">
    <source>
        <dbReference type="EMBL" id="MED6258964.1"/>
    </source>
</evidence>
<reference evidence="2 3" key="1">
    <citation type="submission" date="2021-07" db="EMBL/GenBank/DDBJ databases">
        <authorList>
            <person name="Palmer J.M."/>
        </authorList>
    </citation>
    <scope>NUCLEOTIDE SEQUENCE [LARGE SCALE GENOMIC DNA]</scope>
    <source>
        <strain evidence="2 3">AT_MEX2019</strain>
        <tissue evidence="2">Muscle</tissue>
    </source>
</reference>
<evidence type="ECO:0000313" key="3">
    <source>
        <dbReference type="Proteomes" id="UP001345963"/>
    </source>
</evidence>
<keyword evidence="3" id="KW-1185">Reference proteome</keyword>
<organism evidence="2 3">
    <name type="scientific">Ataeniobius toweri</name>
    <dbReference type="NCBI Taxonomy" id="208326"/>
    <lineage>
        <taxon>Eukaryota</taxon>
        <taxon>Metazoa</taxon>
        <taxon>Chordata</taxon>
        <taxon>Craniata</taxon>
        <taxon>Vertebrata</taxon>
        <taxon>Euteleostomi</taxon>
        <taxon>Actinopterygii</taxon>
        <taxon>Neopterygii</taxon>
        <taxon>Teleostei</taxon>
        <taxon>Neoteleostei</taxon>
        <taxon>Acanthomorphata</taxon>
        <taxon>Ovalentaria</taxon>
        <taxon>Atherinomorphae</taxon>
        <taxon>Cyprinodontiformes</taxon>
        <taxon>Goodeidae</taxon>
        <taxon>Ataeniobius</taxon>
    </lineage>
</organism>
<evidence type="ECO:0000256" key="1">
    <source>
        <dbReference type="SAM" id="Phobius"/>
    </source>
</evidence>
<accession>A0ABU7C8L4</accession>
<sequence>MFHHAAGGQEVFTPVSAPTVGLNEEADMPPDHHQACQQLCPTLPLFLSSSMKISLSPGSAHYKHPPPPPLFPFSELMHATEAVTSVVYGLVGRPRVAVQHLIQQGLCNSPSLLHDRHFDILLQPAHHLFFFMYRCMHILYTHMAAMLGCVAFGSLGSFVLSKHSKFIAGASKQFQTELLPPHTYPRALHCSSSRKVNNSGYV</sequence>
<keyword evidence="1" id="KW-0472">Membrane</keyword>
<gene>
    <name evidence="2" type="ORF">ATANTOWER_014924</name>
</gene>
<proteinExistence type="predicted"/>
<keyword evidence="1" id="KW-0812">Transmembrane</keyword>
<protein>
    <submittedName>
        <fullName evidence="2">Uncharacterized protein</fullName>
    </submittedName>
</protein>
<dbReference type="Proteomes" id="UP001345963">
    <property type="component" value="Unassembled WGS sequence"/>
</dbReference>
<name>A0ABU7C8L4_9TELE</name>
<comment type="caution">
    <text evidence="2">The sequence shown here is derived from an EMBL/GenBank/DDBJ whole genome shotgun (WGS) entry which is preliminary data.</text>
</comment>
<feature type="transmembrane region" description="Helical" evidence="1">
    <location>
        <begin position="139"/>
        <end position="160"/>
    </location>
</feature>